<keyword evidence="2" id="KW-1185">Reference proteome</keyword>
<dbReference type="AlphaFoldDB" id="A0A1Q5ZZQ7"/>
<name>A0A1Q5ZZQ7_9SPHI</name>
<dbReference type="STRING" id="1302689.RG47T_2709"/>
<accession>A0A1Q5ZZQ7</accession>
<gene>
    <name evidence="1" type="ORF">RG47T_2709</name>
</gene>
<dbReference type="Gene3D" id="1.25.40.390">
    <property type="match status" value="1"/>
</dbReference>
<comment type="caution">
    <text evidence="1">The sequence shown here is derived from an EMBL/GenBank/DDBJ whole genome shotgun (WGS) entry which is preliminary data.</text>
</comment>
<dbReference type="EMBL" id="MPPL01000001">
    <property type="protein sequence ID" value="OKS87250.1"/>
    <property type="molecule type" value="Genomic_DNA"/>
</dbReference>
<dbReference type="InterPro" id="IPR041662">
    <property type="entry name" value="SusD-like_2"/>
</dbReference>
<protein>
    <recommendedName>
        <fullName evidence="3">Starch-binding associating with outer membrane</fullName>
    </recommendedName>
</protein>
<sequence>MILLGSCTKDFQKINVDPNKPSTVPIDYLLGESQLMVAGSNDAGGKSWRPNIANAACIIQQMASTDAGFYGGNFYTSASNTFTAYFDSAYPNDIKSLVNLINQAQADPKNVNVLSMARILKVMDFEKITDLYGDVPYSEAGRAFLDNNFTPKYDAQKDIYADMLKELDQAAVALSPTAYIPTKADYIYSGDVAKWKRAAYTIMLRLALRLQKIDPASAATWSAKAVAGGIIASNDETIAIRYDNTGAQLNSNPNSWIFNPSGQNVSAVNGALWSKTLIDMMLSRKDPRLNIISALKGGDTTTAKQLGLPNATDANGLTKLPVTVLDNYSRPSTPMIALANSWIFMSYAEAKLLLAEAIERGYVTTGGLAADAFKDGQLSALKQVSIYGLTPSAAGMANYAAKNPYPAAGTIDDKMKAIHTEIFLLDAATFNHIEAWANWRRSGYPVLVNLNPVGNETNGTIPRRLKYPTSEYGVNPNITTAISRQGADLFTTRVWWDKQ</sequence>
<evidence type="ECO:0000313" key="1">
    <source>
        <dbReference type="EMBL" id="OKS87250.1"/>
    </source>
</evidence>
<evidence type="ECO:0000313" key="2">
    <source>
        <dbReference type="Proteomes" id="UP000186720"/>
    </source>
</evidence>
<proteinExistence type="predicted"/>
<organism evidence="1 2">
    <name type="scientific">Mucilaginibacter polytrichastri</name>
    <dbReference type="NCBI Taxonomy" id="1302689"/>
    <lineage>
        <taxon>Bacteria</taxon>
        <taxon>Pseudomonadati</taxon>
        <taxon>Bacteroidota</taxon>
        <taxon>Sphingobacteriia</taxon>
        <taxon>Sphingobacteriales</taxon>
        <taxon>Sphingobacteriaceae</taxon>
        <taxon>Mucilaginibacter</taxon>
    </lineage>
</organism>
<reference evidence="1 2" key="1">
    <citation type="submission" date="2016-11" db="EMBL/GenBank/DDBJ databases">
        <title>Whole Genome Sequencing of Mucilaginibacter polytrichastri RG4-7(T) isolated from the moss sample.</title>
        <authorList>
            <person name="Li Y."/>
        </authorList>
    </citation>
    <scope>NUCLEOTIDE SEQUENCE [LARGE SCALE GENOMIC DNA]</scope>
    <source>
        <strain evidence="1 2">RG4-7</strain>
    </source>
</reference>
<dbReference type="Proteomes" id="UP000186720">
    <property type="component" value="Unassembled WGS sequence"/>
</dbReference>
<dbReference type="Pfam" id="PF12771">
    <property type="entry name" value="SusD-like_2"/>
    <property type="match status" value="1"/>
</dbReference>
<evidence type="ECO:0008006" key="3">
    <source>
        <dbReference type="Google" id="ProtNLM"/>
    </source>
</evidence>
<dbReference type="InterPro" id="IPR011990">
    <property type="entry name" value="TPR-like_helical_dom_sf"/>
</dbReference>
<dbReference type="SUPFAM" id="SSF48452">
    <property type="entry name" value="TPR-like"/>
    <property type="match status" value="1"/>
</dbReference>